<dbReference type="Proteomes" id="UP000440224">
    <property type="component" value="Unassembled WGS sequence"/>
</dbReference>
<comment type="caution">
    <text evidence="1">The sequence shown here is derived from an EMBL/GenBank/DDBJ whole genome shotgun (WGS) entry which is preliminary data.</text>
</comment>
<evidence type="ECO:0000313" key="1">
    <source>
        <dbReference type="EMBL" id="MRG90556.1"/>
    </source>
</evidence>
<organism evidence="1 2">
    <name type="scientific">Polyangium spumosum</name>
    <dbReference type="NCBI Taxonomy" id="889282"/>
    <lineage>
        <taxon>Bacteria</taxon>
        <taxon>Pseudomonadati</taxon>
        <taxon>Myxococcota</taxon>
        <taxon>Polyangia</taxon>
        <taxon>Polyangiales</taxon>
        <taxon>Polyangiaceae</taxon>
        <taxon>Polyangium</taxon>
    </lineage>
</organism>
<proteinExistence type="predicted"/>
<reference evidence="1 2" key="1">
    <citation type="submission" date="2019-10" db="EMBL/GenBank/DDBJ databases">
        <title>A soil myxobacterium in the family Polyangiaceae.</title>
        <authorList>
            <person name="Li Y."/>
            <person name="Wang J."/>
        </authorList>
    </citation>
    <scope>NUCLEOTIDE SEQUENCE [LARGE SCALE GENOMIC DNA]</scope>
    <source>
        <strain evidence="1 2">DSM 14734</strain>
    </source>
</reference>
<keyword evidence="2" id="KW-1185">Reference proteome</keyword>
<protein>
    <submittedName>
        <fullName evidence="1">Uncharacterized protein</fullName>
    </submittedName>
</protein>
<dbReference type="Gene3D" id="1.10.390.10">
    <property type="entry name" value="Neutral Protease Domain 2"/>
    <property type="match status" value="1"/>
</dbReference>
<evidence type="ECO:0000313" key="2">
    <source>
        <dbReference type="Proteomes" id="UP000440224"/>
    </source>
</evidence>
<dbReference type="AlphaFoldDB" id="A0A6N7PIB5"/>
<accession>A0A6N7PIB5</accession>
<dbReference type="OrthoDB" id="5491203at2"/>
<sequence>MNTAGALPAHARSRQDYQRGARYAAALDAALRKASRGKKSLDDLVRALVDRAAAENKVDLPVAALGELIARELGPARGEELDWVMVRGHGEITLDGDAFGPCFHRARTKSKVHELGFDEASLQKTPAMIRGLVPGSAAARAGLEEGAFVLSSKVPAERDGDADEPVEIVVADRGGGRKIRFLPVAEREVLRWAEKPRCRD</sequence>
<name>A0A6N7PIB5_9BACT</name>
<dbReference type="EMBL" id="WJIE01000001">
    <property type="protein sequence ID" value="MRG90556.1"/>
    <property type="molecule type" value="Genomic_DNA"/>
</dbReference>
<gene>
    <name evidence="1" type="ORF">GF068_01245</name>
</gene>
<dbReference type="InterPro" id="IPR027268">
    <property type="entry name" value="Peptidase_M4/M1_CTD_sf"/>
</dbReference>